<comment type="subunit">
    <text evidence="3">Homodimer.</text>
</comment>
<organism evidence="8 9">
    <name type="scientific">Megasphaera cerevisiae DSM 20462</name>
    <dbReference type="NCBI Taxonomy" id="1122219"/>
    <lineage>
        <taxon>Bacteria</taxon>
        <taxon>Bacillati</taxon>
        <taxon>Bacillota</taxon>
        <taxon>Negativicutes</taxon>
        <taxon>Veillonellales</taxon>
        <taxon>Veillonellaceae</taxon>
        <taxon>Megasphaera</taxon>
    </lineage>
</organism>
<dbReference type="InterPro" id="IPR015422">
    <property type="entry name" value="PyrdxlP-dep_Trfase_small"/>
</dbReference>
<dbReference type="OrthoDB" id="9766445at2"/>
<dbReference type="GO" id="GO:0008483">
    <property type="term" value="F:transaminase activity"/>
    <property type="evidence" value="ECO:0007669"/>
    <property type="project" value="UniProtKB-KW"/>
</dbReference>
<comment type="cofactor">
    <cofactor evidence="1">
        <name>pyridoxal 5'-phosphate</name>
        <dbReference type="ChEBI" id="CHEBI:597326"/>
    </cofactor>
</comment>
<dbReference type="AlphaFoldDB" id="A0A0J6WU22"/>
<dbReference type="STRING" id="39029.BSR42_01865"/>
<dbReference type="Proteomes" id="UP000036503">
    <property type="component" value="Unassembled WGS sequence"/>
</dbReference>
<dbReference type="SUPFAM" id="SSF53383">
    <property type="entry name" value="PLP-dependent transferases"/>
    <property type="match status" value="1"/>
</dbReference>
<dbReference type="InterPro" id="IPR015424">
    <property type="entry name" value="PyrdxlP-dep_Trfase"/>
</dbReference>
<evidence type="ECO:0000256" key="4">
    <source>
        <dbReference type="ARBA" id="ARBA00022576"/>
    </source>
</evidence>
<dbReference type="RefSeq" id="WP_048514766.1">
    <property type="nucleotide sequence ID" value="NZ_FUXD01000033.1"/>
</dbReference>
<name>A0A0J6WU22_9FIRM</name>
<feature type="domain" description="Aminotransferase class I/classII large" evidence="7">
    <location>
        <begin position="37"/>
        <end position="381"/>
    </location>
</feature>
<accession>A0A0J6WU22</accession>
<reference evidence="8 9" key="1">
    <citation type="submission" date="2015-06" db="EMBL/GenBank/DDBJ databases">
        <title>Draft genome sequence of beer spoilage bacterium Megasphaera cerevisiae type strain 20462.</title>
        <authorList>
            <person name="Kutumbaka K."/>
            <person name="Pasmowitz J."/>
            <person name="Mategko J."/>
            <person name="Reyes D."/>
            <person name="Friedrich A."/>
            <person name="Han S."/>
            <person name="Martens-Habbena W."/>
            <person name="Neal-McKinney J."/>
            <person name="Janagama H.K."/>
            <person name="Nadala C."/>
            <person name="Samadpour M."/>
        </authorList>
    </citation>
    <scope>NUCLEOTIDE SEQUENCE [LARGE SCALE GENOMIC DNA]</scope>
    <source>
        <strain evidence="8 9">DSM 20462</strain>
    </source>
</reference>
<dbReference type="GO" id="GO:0030170">
    <property type="term" value="F:pyridoxal phosphate binding"/>
    <property type="evidence" value="ECO:0007669"/>
    <property type="project" value="InterPro"/>
</dbReference>
<keyword evidence="9" id="KW-1185">Reference proteome</keyword>
<dbReference type="GO" id="GO:0042802">
    <property type="term" value="F:identical protein binding"/>
    <property type="evidence" value="ECO:0007669"/>
    <property type="project" value="TreeGrafter"/>
</dbReference>
<evidence type="ECO:0000256" key="1">
    <source>
        <dbReference type="ARBA" id="ARBA00001933"/>
    </source>
</evidence>
<dbReference type="GO" id="GO:0006520">
    <property type="term" value="P:amino acid metabolic process"/>
    <property type="evidence" value="ECO:0007669"/>
    <property type="project" value="InterPro"/>
</dbReference>
<evidence type="ECO:0000256" key="2">
    <source>
        <dbReference type="ARBA" id="ARBA00007441"/>
    </source>
</evidence>
<evidence type="ECO:0000256" key="5">
    <source>
        <dbReference type="ARBA" id="ARBA00022679"/>
    </source>
</evidence>
<evidence type="ECO:0000259" key="7">
    <source>
        <dbReference type="Pfam" id="PF00155"/>
    </source>
</evidence>
<dbReference type="PANTHER" id="PTHR11879:SF22">
    <property type="entry name" value="ASPARTATE AMINOTRANSFERASE, MITOCHONDRIAL"/>
    <property type="match status" value="1"/>
</dbReference>
<dbReference type="CDD" id="cd00609">
    <property type="entry name" value="AAT_like"/>
    <property type="match status" value="1"/>
</dbReference>
<sequence length="412" mass="44660">MATFMAASSREGKKLNDVIFSASAAARAAAQQYGAEHIVNATVGCYAGDDEKLGCLPVVEKIYRSLPMSDFIAYAPPIGLEGYRKAAISETFENQIPEGYADAVATAGGTGAIHIAIANYSEAGECVLAADWRWGVYDGLCSEIGRKLTTFALFDGNQAFNIESFSSAVADILRKQDSLLIILNTPANNPTGFGMSCQDWTEVLQVCRLHEKQGKRISILVDIAYIAFAGDKNETRRFMRLFSNLPEHIFTMFAYSMSKGYTLYGQRAGALVGISSSREVIREFAELGRYSARTSWSNVNRAAMTLLMIVRGDTGLQQQIDAERAAFFEKIRQRAAVFMAEAGQCGLRVVPYQTGFFISVPTVASQAVCEQLQGQRIYAAPLALGVRLGVCSIPIAKIPGLAAKVKQAVDAV</sequence>
<dbReference type="EMBL" id="LEKT01000036">
    <property type="protein sequence ID" value="KMO86019.1"/>
    <property type="molecule type" value="Genomic_DNA"/>
</dbReference>
<dbReference type="InterPro" id="IPR004839">
    <property type="entry name" value="Aminotransferase_I/II_large"/>
</dbReference>
<keyword evidence="5 8" id="KW-0808">Transferase</keyword>
<comment type="similarity">
    <text evidence="2">Belongs to the class-I pyridoxal-phosphate-dependent aminotransferase family.</text>
</comment>
<dbReference type="InterPro" id="IPR000796">
    <property type="entry name" value="Asp_trans"/>
</dbReference>
<dbReference type="Gene3D" id="3.40.640.10">
    <property type="entry name" value="Type I PLP-dependent aspartate aminotransferase-like (Major domain)"/>
    <property type="match status" value="1"/>
</dbReference>
<gene>
    <name evidence="8" type="ORF">AB840_10335</name>
</gene>
<keyword evidence="4 8" id="KW-0032">Aminotransferase</keyword>
<dbReference type="PANTHER" id="PTHR11879">
    <property type="entry name" value="ASPARTATE AMINOTRANSFERASE"/>
    <property type="match status" value="1"/>
</dbReference>
<evidence type="ECO:0000313" key="9">
    <source>
        <dbReference type="Proteomes" id="UP000036503"/>
    </source>
</evidence>
<evidence type="ECO:0000313" key="8">
    <source>
        <dbReference type="EMBL" id="KMO86019.1"/>
    </source>
</evidence>
<dbReference type="Pfam" id="PF00155">
    <property type="entry name" value="Aminotran_1_2"/>
    <property type="match status" value="1"/>
</dbReference>
<dbReference type="InterPro" id="IPR015421">
    <property type="entry name" value="PyrdxlP-dep_Trfase_major"/>
</dbReference>
<comment type="caution">
    <text evidence="8">The sequence shown here is derived from an EMBL/GenBank/DDBJ whole genome shotgun (WGS) entry which is preliminary data.</text>
</comment>
<evidence type="ECO:0000256" key="3">
    <source>
        <dbReference type="ARBA" id="ARBA00011738"/>
    </source>
</evidence>
<dbReference type="InParanoid" id="A0A0J6WU22"/>
<dbReference type="Gene3D" id="3.90.1150.10">
    <property type="entry name" value="Aspartate Aminotransferase, domain 1"/>
    <property type="match status" value="1"/>
</dbReference>
<keyword evidence="6" id="KW-0663">Pyridoxal phosphate</keyword>
<dbReference type="PATRIC" id="fig|1122219.3.peg.1908"/>
<proteinExistence type="inferred from homology"/>
<protein>
    <submittedName>
        <fullName evidence="8">Aminotransferase</fullName>
    </submittedName>
</protein>
<evidence type="ECO:0000256" key="6">
    <source>
        <dbReference type="ARBA" id="ARBA00022898"/>
    </source>
</evidence>